<dbReference type="Pfam" id="PF22924">
    <property type="entry name" value="ACOX_C_alpha1"/>
    <property type="match status" value="1"/>
</dbReference>
<dbReference type="PANTHER" id="PTHR10909">
    <property type="entry name" value="ELECTRON TRANSPORT OXIDOREDUCTASE"/>
    <property type="match status" value="1"/>
</dbReference>
<comment type="caution">
    <text evidence="15">The sequence shown here is derived from an EMBL/GenBank/DDBJ whole genome shotgun (WGS) entry which is preliminary data.</text>
</comment>
<dbReference type="EC" id="1.3.3.6" evidence="6"/>
<dbReference type="SUPFAM" id="SSF47203">
    <property type="entry name" value="Acyl-CoA dehydrogenase C-terminal domain-like"/>
    <property type="match status" value="2"/>
</dbReference>
<dbReference type="Gene3D" id="2.40.110.10">
    <property type="entry name" value="Butyryl-CoA Dehydrogenase, subunit A, domain 2"/>
    <property type="match status" value="1"/>
</dbReference>
<evidence type="ECO:0000256" key="7">
    <source>
        <dbReference type="ARBA" id="ARBA00022630"/>
    </source>
</evidence>
<gene>
    <name evidence="15" type="ORF">BC938DRAFT_481435</name>
</gene>
<dbReference type="GO" id="GO:0033540">
    <property type="term" value="P:fatty acid beta-oxidation using acyl-CoA oxidase"/>
    <property type="evidence" value="ECO:0007669"/>
    <property type="project" value="TreeGrafter"/>
</dbReference>
<dbReference type="GO" id="GO:0055088">
    <property type="term" value="P:lipid homeostasis"/>
    <property type="evidence" value="ECO:0007669"/>
    <property type="project" value="TreeGrafter"/>
</dbReference>
<comment type="catalytic activity">
    <reaction evidence="1">
        <text>a 2,3-saturated acyl-CoA + O2 = a (2E)-enoyl-CoA + H2O2</text>
        <dbReference type="Rhea" id="RHEA:38959"/>
        <dbReference type="ChEBI" id="CHEBI:15379"/>
        <dbReference type="ChEBI" id="CHEBI:16240"/>
        <dbReference type="ChEBI" id="CHEBI:58856"/>
        <dbReference type="ChEBI" id="CHEBI:65111"/>
        <dbReference type="EC" id="1.3.3.6"/>
    </reaction>
</comment>
<dbReference type="GO" id="GO:0071949">
    <property type="term" value="F:FAD binding"/>
    <property type="evidence" value="ECO:0007669"/>
    <property type="project" value="InterPro"/>
</dbReference>
<dbReference type="GO" id="GO:0005504">
    <property type="term" value="F:fatty acid binding"/>
    <property type="evidence" value="ECO:0007669"/>
    <property type="project" value="TreeGrafter"/>
</dbReference>
<evidence type="ECO:0000256" key="4">
    <source>
        <dbReference type="ARBA" id="ARBA00004846"/>
    </source>
</evidence>
<feature type="domain" description="Acyl-CoA oxidase C-alpha1" evidence="14">
    <location>
        <begin position="71"/>
        <end position="231"/>
    </location>
</feature>
<dbReference type="FunFam" id="1.20.140.10:FF:000013">
    <property type="entry name" value="Acyl-coenzyme A oxidase"/>
    <property type="match status" value="1"/>
</dbReference>
<dbReference type="InterPro" id="IPR002655">
    <property type="entry name" value="Acyl-CoA_oxidase_C"/>
</dbReference>
<dbReference type="EMBL" id="RBNJ01006114">
    <property type="protein sequence ID" value="RUS28802.1"/>
    <property type="molecule type" value="Genomic_DNA"/>
</dbReference>
<dbReference type="InterPro" id="IPR012258">
    <property type="entry name" value="Acyl-CoA_oxidase"/>
</dbReference>
<dbReference type="AlphaFoldDB" id="A0A433QG67"/>
<sequence>MQVLWLALTFDIHAFIHCDGSVDLMLVLLGFRLIVVLFDHVRIPRENMLMRFAKVTKEGKYIQPVHDKLSYGSMVTLRVSLINDAGWQLGRAVTVAVRYTTVRRQFNTPPNPSSSSSSPLDALETQVIAYSSVRARLFPFIALAYALIVASTTVKDMFEQMSAELADEQTNLLAQVHALTCGLKSWGTRKAAEGIEECRKAMGGHGYSAFSGISELFANYIPSNTYEGTRTLSRSSDYLKPTPACFQNKQPHFDDIPRFLLKELQKATTGSETLTDLSNYINRAIKTSGPTDLSRTSLLDPHTQLTLFEVRATRVVMDLAQQVRTGRDWADLNVECWNASVAHTEYVILKCFMEKIEGLEKDPNVEGMEVVALKRTLKKLCHLYALSTVSSALASFLSTQTLQPDHVQSVNDHLRDLLKDTAPDAVPMTDAFAFSDYYLNSALGRYDGQSYLGLWDAAQADPVNSEAWKTKAYEVGLVWAVWVV</sequence>
<evidence type="ECO:0000256" key="9">
    <source>
        <dbReference type="ARBA" id="ARBA00022832"/>
    </source>
</evidence>
<dbReference type="Proteomes" id="UP000274822">
    <property type="component" value="Unassembled WGS sequence"/>
</dbReference>
<comment type="pathway">
    <text evidence="4">Lipid metabolism; peroxisomal fatty acid beta-oxidation.</text>
</comment>
<dbReference type="FunFam" id="1.20.140.10:FF:000015">
    <property type="entry name" value="Acyl-coenzyme A oxidase"/>
    <property type="match status" value="1"/>
</dbReference>
<evidence type="ECO:0000256" key="10">
    <source>
        <dbReference type="ARBA" id="ARBA00023002"/>
    </source>
</evidence>
<dbReference type="InterPro" id="IPR046373">
    <property type="entry name" value="Acyl-CoA_Oxase/DH_mid-dom_sf"/>
</dbReference>
<evidence type="ECO:0000259" key="14">
    <source>
        <dbReference type="Pfam" id="PF22924"/>
    </source>
</evidence>
<dbReference type="InterPro" id="IPR036250">
    <property type="entry name" value="AcylCo_DH-like_C"/>
</dbReference>
<organism evidence="15 16">
    <name type="scientific">Jimgerdemannia flammicorona</name>
    <dbReference type="NCBI Taxonomy" id="994334"/>
    <lineage>
        <taxon>Eukaryota</taxon>
        <taxon>Fungi</taxon>
        <taxon>Fungi incertae sedis</taxon>
        <taxon>Mucoromycota</taxon>
        <taxon>Mucoromycotina</taxon>
        <taxon>Endogonomycetes</taxon>
        <taxon>Endogonales</taxon>
        <taxon>Endogonaceae</taxon>
        <taxon>Jimgerdemannia</taxon>
    </lineage>
</organism>
<evidence type="ECO:0000256" key="11">
    <source>
        <dbReference type="ARBA" id="ARBA00023098"/>
    </source>
</evidence>
<proteinExistence type="inferred from homology"/>
<dbReference type="Pfam" id="PF01756">
    <property type="entry name" value="ACOX"/>
    <property type="match status" value="1"/>
</dbReference>
<evidence type="ECO:0000256" key="2">
    <source>
        <dbReference type="ARBA" id="ARBA00001974"/>
    </source>
</evidence>
<dbReference type="GO" id="GO:0005777">
    <property type="term" value="C:peroxisome"/>
    <property type="evidence" value="ECO:0007669"/>
    <property type="project" value="UniProtKB-SubCell"/>
</dbReference>
<evidence type="ECO:0000313" key="16">
    <source>
        <dbReference type="Proteomes" id="UP000274822"/>
    </source>
</evidence>
<accession>A0A433QG67</accession>
<evidence type="ECO:0000256" key="5">
    <source>
        <dbReference type="ARBA" id="ARBA00006288"/>
    </source>
</evidence>
<evidence type="ECO:0000256" key="8">
    <source>
        <dbReference type="ARBA" id="ARBA00022827"/>
    </source>
</evidence>
<dbReference type="InterPro" id="IPR055060">
    <property type="entry name" value="ACOX_C_alpha1"/>
</dbReference>
<evidence type="ECO:0000256" key="6">
    <source>
        <dbReference type="ARBA" id="ARBA00012870"/>
    </source>
</evidence>
<keyword evidence="16" id="KW-1185">Reference proteome</keyword>
<keyword evidence="9" id="KW-0276">Fatty acid metabolism</keyword>
<evidence type="ECO:0000256" key="3">
    <source>
        <dbReference type="ARBA" id="ARBA00004275"/>
    </source>
</evidence>
<keyword evidence="12" id="KW-0576">Peroxisome</keyword>
<dbReference type="GO" id="GO:0003997">
    <property type="term" value="F:acyl-CoA oxidase activity"/>
    <property type="evidence" value="ECO:0007669"/>
    <property type="project" value="UniProtKB-EC"/>
</dbReference>
<name>A0A433QG67_9FUNG</name>
<keyword evidence="11" id="KW-0443">Lipid metabolism</keyword>
<evidence type="ECO:0000256" key="12">
    <source>
        <dbReference type="ARBA" id="ARBA00023140"/>
    </source>
</evidence>
<keyword evidence="10" id="KW-0560">Oxidoreductase</keyword>
<comment type="cofactor">
    <cofactor evidence="2">
        <name>FAD</name>
        <dbReference type="ChEBI" id="CHEBI:57692"/>
    </cofactor>
</comment>
<comment type="similarity">
    <text evidence="5">Belongs to the acyl-CoA oxidase family.</text>
</comment>
<protein>
    <recommendedName>
        <fullName evidence="6">acyl-CoA oxidase</fullName>
        <ecNumber evidence="6">1.3.3.6</ecNumber>
    </recommendedName>
</protein>
<feature type="domain" description="Acyl-CoA oxidase C-terminal" evidence="13">
    <location>
        <begin position="300"/>
        <end position="467"/>
    </location>
</feature>
<dbReference type="Gene3D" id="1.20.140.10">
    <property type="entry name" value="Butyryl-CoA Dehydrogenase, subunit A, domain 3"/>
    <property type="match status" value="2"/>
</dbReference>
<comment type="subcellular location">
    <subcellularLocation>
        <location evidence="3">Peroxisome</location>
    </subcellularLocation>
</comment>
<keyword evidence="7" id="KW-0285">Flavoprotein</keyword>
<reference evidence="15 16" key="1">
    <citation type="journal article" date="2018" name="New Phytol.">
        <title>Phylogenomics of Endogonaceae and evolution of mycorrhizas within Mucoromycota.</title>
        <authorList>
            <person name="Chang Y."/>
            <person name="Desiro A."/>
            <person name="Na H."/>
            <person name="Sandor L."/>
            <person name="Lipzen A."/>
            <person name="Clum A."/>
            <person name="Barry K."/>
            <person name="Grigoriev I.V."/>
            <person name="Martin F.M."/>
            <person name="Stajich J.E."/>
            <person name="Smith M.E."/>
            <person name="Bonito G."/>
            <person name="Spatafora J.W."/>
        </authorList>
    </citation>
    <scope>NUCLEOTIDE SEQUENCE [LARGE SCALE GENOMIC DNA]</scope>
    <source>
        <strain evidence="15 16">AD002</strain>
    </source>
</reference>
<evidence type="ECO:0000256" key="1">
    <source>
        <dbReference type="ARBA" id="ARBA00001201"/>
    </source>
</evidence>
<evidence type="ECO:0000313" key="15">
    <source>
        <dbReference type="EMBL" id="RUS28802.1"/>
    </source>
</evidence>
<dbReference type="PANTHER" id="PTHR10909:SF250">
    <property type="entry name" value="PEROXISOMAL ACYL-COENZYME A OXIDASE 1"/>
    <property type="match status" value="1"/>
</dbReference>
<keyword evidence="8" id="KW-0274">FAD</keyword>
<evidence type="ECO:0000259" key="13">
    <source>
        <dbReference type="Pfam" id="PF01756"/>
    </source>
</evidence>